<protein>
    <submittedName>
        <fullName evidence="1">Oidioi.mRNA.OKI2018_I69.chr1.g3465.t1.cds</fullName>
    </submittedName>
</protein>
<evidence type="ECO:0000313" key="2">
    <source>
        <dbReference type="Proteomes" id="UP001158576"/>
    </source>
</evidence>
<organism evidence="1 2">
    <name type="scientific">Oikopleura dioica</name>
    <name type="common">Tunicate</name>
    <dbReference type="NCBI Taxonomy" id="34765"/>
    <lineage>
        <taxon>Eukaryota</taxon>
        <taxon>Metazoa</taxon>
        <taxon>Chordata</taxon>
        <taxon>Tunicata</taxon>
        <taxon>Appendicularia</taxon>
        <taxon>Copelata</taxon>
        <taxon>Oikopleuridae</taxon>
        <taxon>Oikopleura</taxon>
    </lineage>
</organism>
<gene>
    <name evidence="1" type="ORF">OKIOD_LOCUS12230</name>
</gene>
<dbReference type="Proteomes" id="UP001158576">
    <property type="component" value="Chromosome 1"/>
</dbReference>
<evidence type="ECO:0000313" key="1">
    <source>
        <dbReference type="EMBL" id="CAG5107736.1"/>
    </source>
</evidence>
<proteinExistence type="predicted"/>
<name>A0ABN7SVX4_OIKDI</name>
<keyword evidence="2" id="KW-1185">Reference proteome</keyword>
<accession>A0ABN7SVX4</accession>
<sequence length="186" mass="21191">MYEESKMNASLRGSRTMELPDVVNLVRSETGSIYEWVESNIRESSNSRRVLSALNKFEQKFEGIFNQYGVLLCKTKDSSRISFLGFFDDLVEGRDGDSYNDDDEHIGISPGRGLAPLPRFEQTSNQHGSSEFSEKYASLKPILERIRDTITKFTSACAKHDNFLERVQKIENRGINALLDEMMSSE</sequence>
<reference evidence="1 2" key="1">
    <citation type="submission" date="2021-04" db="EMBL/GenBank/DDBJ databases">
        <authorList>
            <person name="Bliznina A."/>
        </authorList>
    </citation>
    <scope>NUCLEOTIDE SEQUENCE [LARGE SCALE GENOMIC DNA]</scope>
</reference>
<dbReference type="EMBL" id="OU015566">
    <property type="protein sequence ID" value="CAG5107736.1"/>
    <property type="molecule type" value="Genomic_DNA"/>
</dbReference>